<comment type="similarity">
    <text evidence="9 10">Belongs to the thiamine-phosphate synthase family.</text>
</comment>
<feature type="domain" description="Thiamine phosphate synthase/TenI" evidence="12">
    <location>
        <begin position="3"/>
        <end position="178"/>
    </location>
</feature>
<dbReference type="InterPro" id="IPR034291">
    <property type="entry name" value="TMP_synthase"/>
</dbReference>
<evidence type="ECO:0000256" key="2">
    <source>
        <dbReference type="ARBA" id="ARBA00022679"/>
    </source>
</evidence>
<accession>A0A060R888</accession>
<sequence length="201" mass="22113">MLYVIITKAVLSYTEIAQICVRQGIGYLQLREKHLSDRELIVAAMEIRRVTRNTATRFVVNDRADIAAVVGADMLHLGQEDMPIELARQIVGDMPIGLSTHSLEQAQAALAHRPAYIGFGPIFPTTTKEKPDPTVGLDSLRRVVELSPVPVVAIGGIFPHNINEVLDAGAKSVCLVRHLMESEKTEERIKEILLTLRKSGG</sequence>
<evidence type="ECO:0000256" key="4">
    <source>
        <dbReference type="ARBA" id="ARBA00022842"/>
    </source>
</evidence>
<evidence type="ECO:0000313" key="13">
    <source>
        <dbReference type="EMBL" id="CDN31625.1"/>
    </source>
</evidence>
<keyword evidence="3 9" id="KW-0479">Metal-binding</keyword>
<evidence type="ECO:0000259" key="12">
    <source>
        <dbReference type="Pfam" id="PF02581"/>
    </source>
</evidence>
<comment type="catalytic activity">
    <reaction evidence="8 9 10">
        <text>2-[(2R,5Z)-2-carboxy-4-methylthiazol-5(2H)-ylidene]ethyl phosphate + 4-amino-2-methyl-5-(diphosphooxymethyl)pyrimidine + 2 H(+) = thiamine phosphate + CO2 + diphosphate</text>
        <dbReference type="Rhea" id="RHEA:47844"/>
        <dbReference type="ChEBI" id="CHEBI:15378"/>
        <dbReference type="ChEBI" id="CHEBI:16526"/>
        <dbReference type="ChEBI" id="CHEBI:33019"/>
        <dbReference type="ChEBI" id="CHEBI:37575"/>
        <dbReference type="ChEBI" id="CHEBI:57841"/>
        <dbReference type="ChEBI" id="CHEBI:62899"/>
        <dbReference type="EC" id="2.5.1.3"/>
    </reaction>
</comment>
<keyword evidence="4 9" id="KW-0460">Magnesium</keyword>
<dbReference type="InterPro" id="IPR022998">
    <property type="entry name" value="ThiamineP_synth_TenI"/>
</dbReference>
<dbReference type="KEGG" id="rbc:BN938_1538"/>
<evidence type="ECO:0000256" key="11">
    <source>
        <dbReference type="RuleBase" id="RU004253"/>
    </source>
</evidence>
<dbReference type="HAMAP" id="MF_00097">
    <property type="entry name" value="TMP_synthase"/>
    <property type="match status" value="1"/>
</dbReference>
<evidence type="ECO:0000313" key="14">
    <source>
        <dbReference type="Proteomes" id="UP000027616"/>
    </source>
</evidence>
<dbReference type="SUPFAM" id="SSF51391">
    <property type="entry name" value="Thiamin phosphate synthase"/>
    <property type="match status" value="1"/>
</dbReference>
<evidence type="ECO:0000256" key="7">
    <source>
        <dbReference type="ARBA" id="ARBA00047851"/>
    </source>
</evidence>
<feature type="binding site" evidence="9">
    <location>
        <position position="99"/>
    </location>
    <ligand>
        <name>4-amino-2-methyl-5-(diphosphooxymethyl)pyrimidine</name>
        <dbReference type="ChEBI" id="CHEBI:57841"/>
    </ligand>
</feature>
<dbReference type="PANTHER" id="PTHR20857">
    <property type="entry name" value="THIAMINE-PHOSPHATE PYROPHOSPHORYLASE"/>
    <property type="match status" value="1"/>
</dbReference>
<comment type="caution">
    <text evidence="9">Lacks conserved residue(s) required for the propagation of feature annotation.</text>
</comment>
<dbReference type="GO" id="GO:0009229">
    <property type="term" value="P:thiamine diphosphate biosynthetic process"/>
    <property type="evidence" value="ECO:0007669"/>
    <property type="project" value="UniProtKB-UniRule"/>
</dbReference>
<comment type="cofactor">
    <cofactor evidence="9">
        <name>Mg(2+)</name>
        <dbReference type="ChEBI" id="CHEBI:18420"/>
    </cofactor>
    <text evidence="9">Binds 1 Mg(2+) ion per subunit.</text>
</comment>
<dbReference type="Gene3D" id="3.20.20.70">
    <property type="entry name" value="Aldolase class I"/>
    <property type="match status" value="1"/>
</dbReference>
<comment type="pathway">
    <text evidence="1 9 11">Cofactor biosynthesis; thiamine diphosphate biosynthesis; thiamine phosphate from 4-amino-2-methyl-5-diphosphomethylpyrimidine and 4-methyl-5-(2-phosphoethyl)-thiazole: step 1/1.</text>
</comment>
<dbReference type="EMBL" id="HG934468">
    <property type="protein sequence ID" value="CDN31625.1"/>
    <property type="molecule type" value="Genomic_DNA"/>
</dbReference>
<dbReference type="Proteomes" id="UP000027616">
    <property type="component" value="Chromosome I"/>
</dbReference>
<evidence type="ECO:0000256" key="10">
    <source>
        <dbReference type="RuleBase" id="RU003826"/>
    </source>
</evidence>
<feature type="binding site" evidence="9">
    <location>
        <begin position="125"/>
        <end position="127"/>
    </location>
    <ligand>
        <name>2-[(2R,5Z)-2-carboxy-4-methylthiazol-5(2H)-ylidene]ethyl phosphate</name>
        <dbReference type="ChEBI" id="CHEBI:62899"/>
    </ligand>
</feature>
<dbReference type="CDD" id="cd00564">
    <property type="entry name" value="TMP_TenI"/>
    <property type="match status" value="1"/>
</dbReference>
<proteinExistence type="inferred from homology"/>
<dbReference type="GO" id="GO:0004789">
    <property type="term" value="F:thiamine-phosphate diphosphorylase activity"/>
    <property type="evidence" value="ECO:0007669"/>
    <property type="project" value="UniProtKB-UniRule"/>
</dbReference>
<dbReference type="AlphaFoldDB" id="A0A060R888"/>
<name>A0A060R888_9BACT</name>
<comment type="catalytic activity">
    <reaction evidence="7 9 10">
        <text>2-(2-carboxy-4-methylthiazol-5-yl)ethyl phosphate + 4-amino-2-methyl-5-(diphosphooxymethyl)pyrimidine + 2 H(+) = thiamine phosphate + CO2 + diphosphate</text>
        <dbReference type="Rhea" id="RHEA:47848"/>
        <dbReference type="ChEBI" id="CHEBI:15378"/>
        <dbReference type="ChEBI" id="CHEBI:16526"/>
        <dbReference type="ChEBI" id="CHEBI:33019"/>
        <dbReference type="ChEBI" id="CHEBI:37575"/>
        <dbReference type="ChEBI" id="CHEBI:57841"/>
        <dbReference type="ChEBI" id="CHEBI:62890"/>
        <dbReference type="EC" id="2.5.1.3"/>
    </reaction>
</comment>
<evidence type="ECO:0000256" key="6">
    <source>
        <dbReference type="ARBA" id="ARBA00047334"/>
    </source>
</evidence>
<feature type="binding site" evidence="9">
    <location>
        <position position="128"/>
    </location>
    <ligand>
        <name>4-amino-2-methyl-5-(diphosphooxymethyl)pyrimidine</name>
        <dbReference type="ChEBI" id="CHEBI:57841"/>
    </ligand>
</feature>
<dbReference type="InterPro" id="IPR036206">
    <property type="entry name" value="ThiamineP_synth_sf"/>
</dbReference>
<feature type="binding site" evidence="9">
    <location>
        <position position="62"/>
    </location>
    <ligand>
        <name>Mg(2+)</name>
        <dbReference type="ChEBI" id="CHEBI:18420"/>
    </ligand>
</feature>
<feature type="binding site" evidence="9">
    <location>
        <position position="156"/>
    </location>
    <ligand>
        <name>2-[(2R,5Z)-2-carboxy-4-methylthiazol-5(2H)-ylidene]ethyl phosphate</name>
        <dbReference type="ChEBI" id="CHEBI:62899"/>
    </ligand>
</feature>
<dbReference type="InterPro" id="IPR013785">
    <property type="entry name" value="Aldolase_TIM"/>
</dbReference>
<dbReference type="eggNOG" id="COG0352">
    <property type="taxonomic scope" value="Bacteria"/>
</dbReference>
<gene>
    <name evidence="9" type="primary">thiE</name>
    <name evidence="13" type="ORF">BN938_1538</name>
</gene>
<dbReference type="NCBIfam" id="TIGR00693">
    <property type="entry name" value="thiE"/>
    <property type="match status" value="1"/>
</dbReference>
<dbReference type="HOGENOM" id="CLU_018272_3_2_10"/>
<evidence type="ECO:0000256" key="1">
    <source>
        <dbReference type="ARBA" id="ARBA00005165"/>
    </source>
</evidence>
<dbReference type="STRING" id="1433126.BN938_1538"/>
<comment type="function">
    <text evidence="9">Condenses 4-methyl-5-(beta-hydroxyethyl)thiazole monophosphate (THZ-P) and 2-methyl-4-amino-5-hydroxymethyl pyrimidine pyrophosphate (HMP-PP) to form thiamine monophosphate (TMP).</text>
</comment>
<dbReference type="GO" id="GO:0005737">
    <property type="term" value="C:cytoplasm"/>
    <property type="evidence" value="ECO:0007669"/>
    <property type="project" value="TreeGrafter"/>
</dbReference>
<evidence type="ECO:0000256" key="9">
    <source>
        <dbReference type="HAMAP-Rule" id="MF_00097"/>
    </source>
</evidence>
<dbReference type="GO" id="GO:0000287">
    <property type="term" value="F:magnesium ion binding"/>
    <property type="evidence" value="ECO:0007669"/>
    <property type="project" value="UniProtKB-UniRule"/>
</dbReference>
<feature type="binding site" evidence="9">
    <location>
        <position position="81"/>
    </location>
    <ligand>
        <name>Mg(2+)</name>
        <dbReference type="ChEBI" id="CHEBI:18420"/>
    </ligand>
</feature>
<dbReference type="PATRIC" id="fig|1433126.3.peg.1523"/>
<keyword evidence="14" id="KW-1185">Reference proteome</keyword>
<protein>
    <recommendedName>
        <fullName evidence="9">Thiamine-phosphate synthase</fullName>
        <shortName evidence="9">TP synthase</shortName>
        <shortName evidence="9">TPS</shortName>
        <ecNumber evidence="9">2.5.1.3</ecNumber>
    </recommendedName>
    <alternativeName>
        <fullName evidence="9">Thiamine-phosphate pyrophosphorylase</fullName>
        <shortName evidence="9">TMP pyrophosphorylase</shortName>
        <shortName evidence="9">TMP-PPase</shortName>
    </alternativeName>
</protein>
<organism evidence="13 14">
    <name type="scientific">Mucinivorans hirudinis</name>
    <dbReference type="NCBI Taxonomy" id="1433126"/>
    <lineage>
        <taxon>Bacteria</taxon>
        <taxon>Pseudomonadati</taxon>
        <taxon>Bacteroidota</taxon>
        <taxon>Bacteroidia</taxon>
        <taxon>Bacteroidales</taxon>
        <taxon>Rikenellaceae</taxon>
        <taxon>Mucinivorans</taxon>
    </lineage>
</organism>
<dbReference type="PANTHER" id="PTHR20857:SF15">
    <property type="entry name" value="THIAMINE-PHOSPHATE SYNTHASE"/>
    <property type="match status" value="1"/>
</dbReference>
<comment type="catalytic activity">
    <reaction evidence="6 9 10">
        <text>4-methyl-5-(2-phosphooxyethyl)-thiazole + 4-amino-2-methyl-5-(diphosphooxymethyl)pyrimidine + H(+) = thiamine phosphate + diphosphate</text>
        <dbReference type="Rhea" id="RHEA:22328"/>
        <dbReference type="ChEBI" id="CHEBI:15378"/>
        <dbReference type="ChEBI" id="CHEBI:33019"/>
        <dbReference type="ChEBI" id="CHEBI:37575"/>
        <dbReference type="ChEBI" id="CHEBI:57841"/>
        <dbReference type="ChEBI" id="CHEBI:58296"/>
        <dbReference type="EC" id="2.5.1.3"/>
    </reaction>
</comment>
<evidence type="ECO:0000256" key="8">
    <source>
        <dbReference type="ARBA" id="ARBA00047883"/>
    </source>
</evidence>
<evidence type="ECO:0000256" key="5">
    <source>
        <dbReference type="ARBA" id="ARBA00022977"/>
    </source>
</evidence>
<keyword evidence="2 9" id="KW-0808">Transferase</keyword>
<keyword evidence="5 9" id="KW-0784">Thiamine biosynthesis</keyword>
<dbReference type="EC" id="2.5.1.3" evidence="9"/>
<dbReference type="UniPathway" id="UPA00060">
    <property type="reaction ID" value="UER00141"/>
</dbReference>
<evidence type="ECO:0000256" key="3">
    <source>
        <dbReference type="ARBA" id="ARBA00022723"/>
    </source>
</evidence>
<reference evidence="13 14" key="1">
    <citation type="journal article" date="2015" name="Genome Announc.">
        <title>Complete Genome Sequence of the Novel Leech Symbiont Mucinivorans hirudinis M3T.</title>
        <authorList>
            <person name="Nelson M.C."/>
            <person name="Bomar L."/>
            <person name="Graf J."/>
        </authorList>
    </citation>
    <scope>NUCLEOTIDE SEQUENCE [LARGE SCALE GENOMIC DNA]</scope>
    <source>
        <strain evidence="14">M3</strain>
    </source>
</reference>
<feature type="binding site" evidence="9">
    <location>
        <position position="61"/>
    </location>
    <ligand>
        <name>4-amino-2-methyl-5-(diphosphooxymethyl)pyrimidine</name>
        <dbReference type="ChEBI" id="CHEBI:57841"/>
    </ligand>
</feature>
<dbReference type="OrthoDB" id="9812206at2"/>
<dbReference type="GO" id="GO:0009228">
    <property type="term" value="P:thiamine biosynthetic process"/>
    <property type="evidence" value="ECO:0007669"/>
    <property type="project" value="UniProtKB-KW"/>
</dbReference>
<feature type="binding site" evidence="9">
    <location>
        <begin position="29"/>
        <end position="33"/>
    </location>
    <ligand>
        <name>4-amino-2-methyl-5-(diphosphooxymethyl)pyrimidine</name>
        <dbReference type="ChEBI" id="CHEBI:57841"/>
    </ligand>
</feature>
<dbReference type="Pfam" id="PF02581">
    <property type="entry name" value="TMP-TENI"/>
    <property type="match status" value="1"/>
</dbReference>